<dbReference type="InterPro" id="IPR050250">
    <property type="entry name" value="Macrolide_Exporter_MacB"/>
</dbReference>
<dbReference type="AlphaFoldDB" id="A0A099T3B3"/>
<evidence type="ECO:0000313" key="10">
    <source>
        <dbReference type="EMBL" id="KGK99665.1"/>
    </source>
</evidence>
<feature type="domain" description="MacB-like periplasmic core" evidence="9">
    <location>
        <begin position="22"/>
        <end position="237"/>
    </location>
</feature>
<evidence type="ECO:0000256" key="1">
    <source>
        <dbReference type="ARBA" id="ARBA00004651"/>
    </source>
</evidence>
<reference evidence="10 11" key="1">
    <citation type="submission" date="2014-09" db="EMBL/GenBank/DDBJ databases">
        <title>Draft genome sequence of an obligately methylotrophic methanogen, Methanococcoides methylutens, isolated from marine sediment.</title>
        <authorList>
            <person name="Guan Y."/>
            <person name="Ngugi D.K."/>
            <person name="Blom J."/>
            <person name="Ali S."/>
            <person name="Ferry J.G."/>
            <person name="Stingl U."/>
        </authorList>
    </citation>
    <scope>NUCLEOTIDE SEQUENCE [LARGE SCALE GENOMIC DNA]</scope>
    <source>
        <strain evidence="10 11">DSM 2657</strain>
    </source>
</reference>
<evidence type="ECO:0000256" key="5">
    <source>
        <dbReference type="ARBA" id="ARBA00023136"/>
    </source>
</evidence>
<feature type="domain" description="ABC3 transporter permease C-terminal" evidence="8">
    <location>
        <begin position="284"/>
        <end position="397"/>
    </location>
</feature>
<dbReference type="RefSeq" id="WP_048192947.1">
    <property type="nucleotide sequence ID" value="NZ_CAAGSM010000008.1"/>
</dbReference>
<sequence length="404" mass="43558">MVNLSQATKIALGSIRSAKVRSALTTLGIVIGVAAVIVNISLGVGFSQSFEDNIGAVGSNFIVVFTQKNNVFHDNQLEVVKNTAGVEAVSPVNAQIGTLTYQSSSRSASINGVSSEYEEVGNILMEKGQFLTDQDQFVAVIGSDIAYDKFERNLSVKNSINISINRIDGTVSTRKFTVKGIVQDPDATYIAPEVDPRFRVFIPLDVMQEMQGVNDIGGFFIKAESLEGLEATTDEVDENLARSVGVPSRDIDNEDAKPYVIFSQQEILEQLNQISNALTSILTAIALIALLVGSIGITNIMLVTVTERTKEIGILKSLGYTYRDILTIFVVESAIIGFLGGIFGVILGVIGSYIVNQYLDVPFIFPISLVFLGFGIALFVGVISGVYPANKAARMDPGESLRYE</sequence>
<dbReference type="EMBL" id="JRHO01000002">
    <property type="protein sequence ID" value="KGK99665.1"/>
    <property type="molecule type" value="Genomic_DNA"/>
</dbReference>
<protein>
    <submittedName>
        <fullName evidence="10">ABC transporter permease</fullName>
    </submittedName>
</protein>
<evidence type="ECO:0000259" key="8">
    <source>
        <dbReference type="Pfam" id="PF02687"/>
    </source>
</evidence>
<evidence type="ECO:0000313" key="11">
    <source>
        <dbReference type="Proteomes" id="UP000029859"/>
    </source>
</evidence>
<evidence type="ECO:0000256" key="7">
    <source>
        <dbReference type="SAM" id="Phobius"/>
    </source>
</evidence>
<dbReference type="OrthoDB" id="11469at2157"/>
<feature type="transmembrane region" description="Helical" evidence="7">
    <location>
        <begin position="363"/>
        <end position="387"/>
    </location>
</feature>
<name>A0A099T3B3_METMT</name>
<dbReference type="Proteomes" id="UP000029859">
    <property type="component" value="Unassembled WGS sequence"/>
</dbReference>
<dbReference type="InterPro" id="IPR003838">
    <property type="entry name" value="ABC3_permease_C"/>
</dbReference>
<comment type="similarity">
    <text evidence="6">Belongs to the ABC-4 integral membrane protein family.</text>
</comment>
<proteinExistence type="inferred from homology"/>
<dbReference type="PANTHER" id="PTHR30572:SF4">
    <property type="entry name" value="ABC TRANSPORTER PERMEASE YTRF"/>
    <property type="match status" value="1"/>
</dbReference>
<keyword evidence="5 7" id="KW-0472">Membrane</keyword>
<keyword evidence="11" id="KW-1185">Reference proteome</keyword>
<dbReference type="GO" id="GO:0022857">
    <property type="term" value="F:transmembrane transporter activity"/>
    <property type="evidence" value="ECO:0007669"/>
    <property type="project" value="TreeGrafter"/>
</dbReference>
<dbReference type="GO" id="GO:0005886">
    <property type="term" value="C:plasma membrane"/>
    <property type="evidence" value="ECO:0007669"/>
    <property type="project" value="UniProtKB-SubCell"/>
</dbReference>
<feature type="transmembrane region" description="Helical" evidence="7">
    <location>
        <begin position="24"/>
        <end position="46"/>
    </location>
</feature>
<evidence type="ECO:0000256" key="4">
    <source>
        <dbReference type="ARBA" id="ARBA00022989"/>
    </source>
</evidence>
<evidence type="ECO:0000259" key="9">
    <source>
        <dbReference type="Pfam" id="PF12704"/>
    </source>
</evidence>
<keyword evidence="4 7" id="KW-1133">Transmembrane helix</keyword>
<accession>A0A099T3B3</accession>
<evidence type="ECO:0000256" key="2">
    <source>
        <dbReference type="ARBA" id="ARBA00022475"/>
    </source>
</evidence>
<organism evidence="10 11">
    <name type="scientific">Methanococcoides methylutens</name>
    <dbReference type="NCBI Taxonomy" id="2226"/>
    <lineage>
        <taxon>Archaea</taxon>
        <taxon>Methanobacteriati</taxon>
        <taxon>Methanobacteriota</taxon>
        <taxon>Stenosarchaea group</taxon>
        <taxon>Methanomicrobia</taxon>
        <taxon>Methanosarcinales</taxon>
        <taxon>Methanosarcinaceae</taxon>
        <taxon>Methanococcoides</taxon>
    </lineage>
</organism>
<keyword evidence="2" id="KW-1003">Cell membrane</keyword>
<comment type="subcellular location">
    <subcellularLocation>
        <location evidence="1">Cell membrane</location>
        <topology evidence="1">Multi-pass membrane protein</topology>
    </subcellularLocation>
</comment>
<feature type="transmembrane region" description="Helical" evidence="7">
    <location>
        <begin position="325"/>
        <end position="351"/>
    </location>
</feature>
<comment type="caution">
    <text evidence="10">The sequence shown here is derived from an EMBL/GenBank/DDBJ whole genome shotgun (WGS) entry which is preliminary data.</text>
</comment>
<dbReference type="PANTHER" id="PTHR30572">
    <property type="entry name" value="MEMBRANE COMPONENT OF TRANSPORTER-RELATED"/>
    <property type="match status" value="1"/>
</dbReference>
<dbReference type="Pfam" id="PF02687">
    <property type="entry name" value="FtsX"/>
    <property type="match status" value="1"/>
</dbReference>
<evidence type="ECO:0000256" key="6">
    <source>
        <dbReference type="ARBA" id="ARBA00038076"/>
    </source>
</evidence>
<feature type="transmembrane region" description="Helical" evidence="7">
    <location>
        <begin position="281"/>
        <end position="305"/>
    </location>
</feature>
<dbReference type="InterPro" id="IPR025857">
    <property type="entry name" value="MacB_PCD"/>
</dbReference>
<evidence type="ECO:0000256" key="3">
    <source>
        <dbReference type="ARBA" id="ARBA00022692"/>
    </source>
</evidence>
<keyword evidence="3 7" id="KW-0812">Transmembrane</keyword>
<dbReference type="Pfam" id="PF12704">
    <property type="entry name" value="MacB_PCD"/>
    <property type="match status" value="1"/>
</dbReference>
<gene>
    <name evidence="10" type="ORF">LI82_00100</name>
</gene>